<evidence type="ECO:0000313" key="2">
    <source>
        <dbReference type="Proteomes" id="UP000663419"/>
    </source>
</evidence>
<dbReference type="AlphaFoldDB" id="A0A8A1LGI7"/>
<reference evidence="1" key="1">
    <citation type="submission" date="2021-01" db="EMBL/GenBank/DDBJ databases">
        <title>Chromosome-level genome assembly of a human fungal pathogen reveals clustering of transcriptionally co-regulated genes.</title>
        <authorList>
            <person name="Voorhies M."/>
            <person name="Cohen S."/>
            <person name="Shea T.P."/>
            <person name="Petrus S."/>
            <person name="Munoz J.F."/>
            <person name="Poplawski S."/>
            <person name="Goldman W.E."/>
            <person name="Michael T."/>
            <person name="Cuomo C.A."/>
            <person name="Sil A."/>
            <person name="Beyhan S."/>
        </authorList>
    </citation>
    <scope>NUCLEOTIDE SEQUENCE</scope>
    <source>
        <strain evidence="1">H88</strain>
    </source>
</reference>
<dbReference type="VEuPathDB" id="FungiDB:I7I53_07147"/>
<name>A0A8A1LGI7_AJEC8</name>
<protein>
    <submittedName>
        <fullName evidence="1">Uncharacterized protein</fullName>
    </submittedName>
</protein>
<dbReference type="EMBL" id="CP069103">
    <property type="protein sequence ID" value="QSS51743.1"/>
    <property type="molecule type" value="Genomic_DNA"/>
</dbReference>
<sequence>MMAPAVCQKADSIPEEFITATVLVRQLWRNEMFGEGFPFNRLSPSPTKWRVYPSATIKVFLAALLATNTSWMQHTILAIVEWEFSSAYATWAVLPGVS</sequence>
<proteinExistence type="predicted"/>
<accession>A0A8A1LGI7</accession>
<evidence type="ECO:0000313" key="1">
    <source>
        <dbReference type="EMBL" id="QSS51743.1"/>
    </source>
</evidence>
<dbReference type="Proteomes" id="UP000663419">
    <property type="component" value="Chromosome 2"/>
</dbReference>
<gene>
    <name evidence="1" type="ORF">I7I53_07147</name>
</gene>
<organism evidence="1 2">
    <name type="scientific">Ajellomyces capsulatus (strain H88)</name>
    <name type="common">Darling's disease fungus</name>
    <name type="synonym">Histoplasma capsulatum</name>
    <dbReference type="NCBI Taxonomy" id="544711"/>
    <lineage>
        <taxon>Eukaryota</taxon>
        <taxon>Fungi</taxon>
        <taxon>Dikarya</taxon>
        <taxon>Ascomycota</taxon>
        <taxon>Pezizomycotina</taxon>
        <taxon>Eurotiomycetes</taxon>
        <taxon>Eurotiomycetidae</taxon>
        <taxon>Onygenales</taxon>
        <taxon>Ajellomycetaceae</taxon>
        <taxon>Histoplasma</taxon>
    </lineage>
</organism>